<reference evidence="2" key="1">
    <citation type="submission" date="2025-08" db="UniProtKB">
        <authorList>
            <consortium name="RefSeq"/>
        </authorList>
    </citation>
    <scope>IDENTIFICATION</scope>
    <source>
        <tissue evidence="2">Young leaves</tissue>
    </source>
</reference>
<name>A0A6J1GCL4_CUCMO</name>
<protein>
    <submittedName>
        <fullName evidence="2">Uncharacterized protein LOC111452950</fullName>
    </submittedName>
</protein>
<dbReference type="KEGG" id="cmos:111452950"/>
<organism evidence="1 2">
    <name type="scientific">Cucurbita moschata</name>
    <name type="common">Winter crookneck squash</name>
    <name type="synonym">Cucurbita pepo var. moschata</name>
    <dbReference type="NCBI Taxonomy" id="3662"/>
    <lineage>
        <taxon>Eukaryota</taxon>
        <taxon>Viridiplantae</taxon>
        <taxon>Streptophyta</taxon>
        <taxon>Embryophyta</taxon>
        <taxon>Tracheophyta</taxon>
        <taxon>Spermatophyta</taxon>
        <taxon>Magnoliopsida</taxon>
        <taxon>eudicotyledons</taxon>
        <taxon>Gunneridae</taxon>
        <taxon>Pentapetalae</taxon>
        <taxon>rosids</taxon>
        <taxon>fabids</taxon>
        <taxon>Cucurbitales</taxon>
        <taxon>Cucurbitaceae</taxon>
        <taxon>Cucurbiteae</taxon>
        <taxon>Cucurbita</taxon>
    </lineage>
</organism>
<evidence type="ECO:0000313" key="1">
    <source>
        <dbReference type="Proteomes" id="UP000504609"/>
    </source>
</evidence>
<proteinExistence type="predicted"/>
<dbReference type="Proteomes" id="UP000504609">
    <property type="component" value="Unplaced"/>
</dbReference>
<dbReference type="AlphaFoldDB" id="A0A6J1GCL4"/>
<accession>A0A6J1GCL4</accession>
<evidence type="ECO:0000313" key="2">
    <source>
        <dbReference type="RefSeq" id="XP_022949612.1"/>
    </source>
</evidence>
<dbReference type="GeneID" id="111452950"/>
<keyword evidence="1" id="KW-1185">Reference proteome</keyword>
<sequence length="168" mass="18713">MTTIAEASFDVYEYSRIFDVLHNKHMKGGKITIFKSEMHILDKSKGYSNDMIGSTGVKSCSRGQTLKESRLQALKITREIQGFGSSLSPSLPSSSSLLPGFSPSFSPNFSYATFRTPWFGSYSTTTSPTWSDLHEERISEKSPFPEDTLESHIWEATLTSEVNTFGTT</sequence>
<dbReference type="RefSeq" id="XP_022949612.1">
    <property type="nucleotide sequence ID" value="XM_023093844.1"/>
</dbReference>
<gene>
    <name evidence="2" type="primary">LOC111452950</name>
</gene>